<dbReference type="Gene3D" id="3.20.20.140">
    <property type="entry name" value="Metal-dependent hydrolases"/>
    <property type="match status" value="1"/>
</dbReference>
<dbReference type="CDD" id="cd01298">
    <property type="entry name" value="ATZ_TRZ_like"/>
    <property type="match status" value="1"/>
</dbReference>
<dbReference type="Pfam" id="PF01979">
    <property type="entry name" value="Amidohydro_1"/>
    <property type="match status" value="1"/>
</dbReference>
<dbReference type="SUPFAM" id="SSF51338">
    <property type="entry name" value="Composite domain of metallo-dependent hydrolases"/>
    <property type="match status" value="1"/>
</dbReference>
<name>A0ABY6ZA11_9BACL</name>
<gene>
    <name evidence="3" type="ORF">NZD89_14990</name>
</gene>
<evidence type="ECO:0000256" key="1">
    <source>
        <dbReference type="ARBA" id="ARBA00022801"/>
    </source>
</evidence>
<sequence>MKKLFEPRYVEIGSQFLGGMGVLVVDGDIVEVGSVAELVANHPDAERVDWSRYALLPGTVNAHNHSFQSLIRGIAADEPFLVWRDEALYRYSPCLDAEMIYNGALFAFAEMMLNGVTTVADFFYIHDGGTQNDEAVIQAAKDLGIRFVMARTMYDWPGAPQSYQERIDDALRRTRELAIKYQGNQMIAIHPAPHSPHAASPEMIQAGHRLAKELGTPYHIHVAEEMFEVEEIIRDHGVRPVHFLDKLGVLDESMIAIHLVWLADAEIALLGQRKASLAYCPSSNMFLADGITKIPELLQSGVNICLGTDGACSNNRINVFEEMRMTSLLQKVRTLDATCIRATETYAMGTRHAGEILRLPIGKIEPGYRADFVALDLDDLSLHPSSPELLLSHVVYSMQPTAVKRVVVGGRVVVRDGELQTVSNERVRKAIAAVQARFQAIAR</sequence>
<reference evidence="3" key="1">
    <citation type="submission" date="2022-08" db="EMBL/GenBank/DDBJ databases">
        <title>Alicyclobacillus fastidiosus DSM 17978, complete genome.</title>
        <authorList>
            <person name="Wang Q."/>
            <person name="Cai R."/>
            <person name="Wang Z."/>
        </authorList>
    </citation>
    <scope>NUCLEOTIDE SEQUENCE</scope>
    <source>
        <strain evidence="3">DSM 17978</strain>
    </source>
</reference>
<evidence type="ECO:0000259" key="2">
    <source>
        <dbReference type="Pfam" id="PF01979"/>
    </source>
</evidence>
<proteinExistence type="predicted"/>
<dbReference type="InterPro" id="IPR050287">
    <property type="entry name" value="MTA/SAH_deaminase"/>
</dbReference>
<dbReference type="InterPro" id="IPR011059">
    <property type="entry name" value="Metal-dep_hydrolase_composite"/>
</dbReference>
<dbReference type="PANTHER" id="PTHR43794:SF11">
    <property type="entry name" value="AMIDOHYDROLASE-RELATED DOMAIN-CONTAINING PROTEIN"/>
    <property type="match status" value="1"/>
</dbReference>
<feature type="domain" description="Amidohydrolase-related" evidence="2">
    <location>
        <begin position="55"/>
        <end position="413"/>
    </location>
</feature>
<protein>
    <submittedName>
        <fullName evidence="3">Amidohydrolase</fullName>
    </submittedName>
</protein>
<dbReference type="RefSeq" id="WP_268003617.1">
    <property type="nucleotide sequence ID" value="NZ_BSUT01000001.1"/>
</dbReference>
<evidence type="ECO:0000313" key="4">
    <source>
        <dbReference type="Proteomes" id="UP001164761"/>
    </source>
</evidence>
<dbReference type="SUPFAM" id="SSF51556">
    <property type="entry name" value="Metallo-dependent hydrolases"/>
    <property type="match status" value="1"/>
</dbReference>
<evidence type="ECO:0000313" key="3">
    <source>
        <dbReference type="EMBL" id="WAH39720.1"/>
    </source>
</evidence>
<dbReference type="InterPro" id="IPR006680">
    <property type="entry name" value="Amidohydro-rel"/>
</dbReference>
<keyword evidence="1" id="KW-0378">Hydrolase</keyword>
<dbReference type="InterPro" id="IPR032466">
    <property type="entry name" value="Metal_Hydrolase"/>
</dbReference>
<accession>A0ABY6ZA11</accession>
<dbReference type="EMBL" id="CP104067">
    <property type="protein sequence ID" value="WAH39720.1"/>
    <property type="molecule type" value="Genomic_DNA"/>
</dbReference>
<dbReference type="Proteomes" id="UP001164761">
    <property type="component" value="Chromosome"/>
</dbReference>
<organism evidence="3 4">
    <name type="scientific">Alicyclobacillus fastidiosus</name>
    <dbReference type="NCBI Taxonomy" id="392011"/>
    <lineage>
        <taxon>Bacteria</taxon>
        <taxon>Bacillati</taxon>
        <taxon>Bacillota</taxon>
        <taxon>Bacilli</taxon>
        <taxon>Bacillales</taxon>
        <taxon>Alicyclobacillaceae</taxon>
        <taxon>Alicyclobacillus</taxon>
    </lineage>
</organism>
<keyword evidence="4" id="KW-1185">Reference proteome</keyword>
<dbReference type="Gene3D" id="2.30.40.10">
    <property type="entry name" value="Urease, subunit C, domain 1"/>
    <property type="match status" value="1"/>
</dbReference>
<dbReference type="PANTHER" id="PTHR43794">
    <property type="entry name" value="AMINOHYDROLASE SSNA-RELATED"/>
    <property type="match status" value="1"/>
</dbReference>